<comment type="caution">
    <text evidence="1">The sequence shown here is derived from an EMBL/GenBank/DDBJ whole genome shotgun (WGS) entry which is preliminary data.</text>
</comment>
<dbReference type="EMBL" id="JABEQG010000008">
    <property type="protein sequence ID" value="MBB2155931.1"/>
    <property type="molecule type" value="Genomic_DNA"/>
</dbReference>
<evidence type="ECO:0000313" key="2">
    <source>
        <dbReference type="Proteomes" id="UP000550787"/>
    </source>
</evidence>
<sequence>MAWSHAGIGANIDHQGKNLWDTIKVPFVSVLADPPCAMPQNHFMRAHYVANAYVFSEWLRIQREIIRSPQYSTLINCVGVVPQSERNIIPWRDRPQRMAFIKTGGNPEDRREKWTVLPPRWRAILEDAAVVALRHGSGDITDILFASCKEHGLSNEHRLEILFTLMQELDLYVRECRMTSLVTALLDLPVDIYGRGWDHLSHKTTRARFHAPIDASNLSSIYSATQFILNTSPNISSGIHERVAYGMDARCCVVSDENAFTKKNIRHIPTFFGINVNEPNLSDCISEIYFSDVDYTDATQIGADFISSHFDGRVWMNSLLRIADEIRVAGILRSGFPDALAFV</sequence>
<organism evidence="1 2">
    <name type="scientific">Gluconacetobacter diazotrophicus</name>
    <name type="common">Acetobacter diazotrophicus</name>
    <dbReference type="NCBI Taxonomy" id="33996"/>
    <lineage>
        <taxon>Bacteria</taxon>
        <taxon>Pseudomonadati</taxon>
        <taxon>Pseudomonadota</taxon>
        <taxon>Alphaproteobacteria</taxon>
        <taxon>Acetobacterales</taxon>
        <taxon>Acetobacteraceae</taxon>
        <taxon>Gluconacetobacter</taxon>
    </lineage>
</organism>
<name>A0A7W4FDT1_GLUDI</name>
<reference evidence="1 2" key="1">
    <citation type="submission" date="2020-04" db="EMBL/GenBank/DDBJ databases">
        <title>Description of novel Gluconacetobacter.</title>
        <authorList>
            <person name="Sombolestani A."/>
        </authorList>
    </citation>
    <scope>NUCLEOTIDE SEQUENCE [LARGE SCALE GENOMIC DNA]</scope>
    <source>
        <strain evidence="1 2">LMG 7603</strain>
    </source>
</reference>
<evidence type="ECO:0000313" key="1">
    <source>
        <dbReference type="EMBL" id="MBB2155931.1"/>
    </source>
</evidence>
<gene>
    <name evidence="1" type="ORF">HLH33_06345</name>
</gene>
<dbReference type="Proteomes" id="UP000550787">
    <property type="component" value="Unassembled WGS sequence"/>
</dbReference>
<proteinExistence type="predicted"/>
<accession>A0A7W4FDT1</accession>
<dbReference type="AlphaFoldDB" id="A0A7W4FDT1"/>
<protein>
    <submittedName>
        <fullName evidence="1">Uncharacterized protein</fullName>
    </submittedName>
</protein>